<keyword evidence="1" id="KW-1185">Reference proteome</keyword>
<protein>
    <submittedName>
        <fullName evidence="2">ZP domain-containing protein</fullName>
    </submittedName>
</protein>
<dbReference type="WBParaSite" id="L893_g21949.t1">
    <property type="protein sequence ID" value="L893_g21949.t1"/>
    <property type="gene ID" value="L893_g21949"/>
</dbReference>
<name>A0A1I7Z1Y1_9BILA</name>
<sequence>MHSFANGESFKLNVEIIRGPGEINKSAENPHVEVRHITSQVGLSVLERLSYIRHTSTFLSHDRASALIHIYLQAPMLSRVLTTAVFLILSSSSATTLSFVECPKSTIAPKVVSVPFTGSVGVRSYDWPNSMVAHYEESRYGKCAFRVEVSLCAANTHGLG</sequence>
<dbReference type="AlphaFoldDB" id="A0A1I7Z1Y1"/>
<reference evidence="2" key="1">
    <citation type="submission" date="2016-11" db="UniProtKB">
        <authorList>
            <consortium name="WormBaseParasite"/>
        </authorList>
    </citation>
    <scope>IDENTIFICATION</scope>
</reference>
<evidence type="ECO:0000313" key="2">
    <source>
        <dbReference type="WBParaSite" id="L893_g21949.t1"/>
    </source>
</evidence>
<evidence type="ECO:0000313" key="1">
    <source>
        <dbReference type="Proteomes" id="UP000095287"/>
    </source>
</evidence>
<accession>A0A1I7Z1Y1</accession>
<proteinExistence type="predicted"/>
<organism evidence="1 2">
    <name type="scientific">Steinernema glaseri</name>
    <dbReference type="NCBI Taxonomy" id="37863"/>
    <lineage>
        <taxon>Eukaryota</taxon>
        <taxon>Metazoa</taxon>
        <taxon>Ecdysozoa</taxon>
        <taxon>Nematoda</taxon>
        <taxon>Chromadorea</taxon>
        <taxon>Rhabditida</taxon>
        <taxon>Tylenchina</taxon>
        <taxon>Panagrolaimomorpha</taxon>
        <taxon>Strongyloidoidea</taxon>
        <taxon>Steinernematidae</taxon>
        <taxon>Steinernema</taxon>
    </lineage>
</organism>
<dbReference type="Proteomes" id="UP000095287">
    <property type="component" value="Unplaced"/>
</dbReference>